<reference evidence="1 2" key="1">
    <citation type="journal article" date="2019" name="Int. J. Syst. Evol. Microbiol.">
        <title>The Global Catalogue of Microorganisms (GCM) 10K type strain sequencing project: providing services to taxonomists for standard genome sequencing and annotation.</title>
        <authorList>
            <consortium name="The Broad Institute Genomics Platform"/>
            <consortium name="The Broad Institute Genome Sequencing Center for Infectious Disease"/>
            <person name="Wu L."/>
            <person name="Ma J."/>
        </authorList>
    </citation>
    <scope>NUCLEOTIDE SEQUENCE [LARGE SCALE GENOMIC DNA]</scope>
    <source>
        <strain evidence="1 2">JCM 6238</strain>
    </source>
</reference>
<evidence type="ECO:0000313" key="2">
    <source>
        <dbReference type="Proteomes" id="UP001501584"/>
    </source>
</evidence>
<gene>
    <name evidence="1" type="ORF">GCM10010403_11210</name>
</gene>
<dbReference type="Proteomes" id="UP001501584">
    <property type="component" value="Unassembled WGS sequence"/>
</dbReference>
<dbReference type="EMBL" id="BAAASX010000002">
    <property type="protein sequence ID" value="GAA2322925.1"/>
    <property type="molecule type" value="Genomic_DNA"/>
</dbReference>
<keyword evidence="2" id="KW-1185">Reference proteome</keyword>
<sequence length="76" mass="8635">MLWRGRSAWLRTDRRRYRGGLVQVPSAREPSRASDLPAVRAVPYLPPTYTKTEASLPQKVKTLKECFSPVDNYVSG</sequence>
<accession>A0ABN3F8U9</accession>
<organism evidence="1 2">
    <name type="scientific">Glycomyces rutgersensis</name>
    <dbReference type="NCBI Taxonomy" id="58115"/>
    <lineage>
        <taxon>Bacteria</taxon>
        <taxon>Bacillati</taxon>
        <taxon>Actinomycetota</taxon>
        <taxon>Actinomycetes</taxon>
        <taxon>Glycomycetales</taxon>
        <taxon>Glycomycetaceae</taxon>
        <taxon>Glycomyces</taxon>
    </lineage>
</organism>
<name>A0ABN3F8U9_9ACTN</name>
<protein>
    <submittedName>
        <fullName evidence="1">Uncharacterized protein</fullName>
    </submittedName>
</protein>
<evidence type="ECO:0000313" key="1">
    <source>
        <dbReference type="EMBL" id="GAA2322925.1"/>
    </source>
</evidence>
<proteinExistence type="predicted"/>
<comment type="caution">
    <text evidence="1">The sequence shown here is derived from an EMBL/GenBank/DDBJ whole genome shotgun (WGS) entry which is preliminary data.</text>
</comment>